<feature type="signal peptide" evidence="4">
    <location>
        <begin position="1"/>
        <end position="33"/>
    </location>
</feature>
<dbReference type="InterPro" id="IPR010827">
    <property type="entry name" value="BamA/TamA_POTRA"/>
</dbReference>
<evidence type="ECO:0000256" key="4">
    <source>
        <dbReference type="SAM" id="SignalP"/>
    </source>
</evidence>
<feature type="chain" id="PRO_5011479388" evidence="4">
    <location>
        <begin position="34"/>
        <end position="643"/>
    </location>
</feature>
<sequence>MSGIDAKPSMGRRLHGPLLLALMLAFSPPPASAFELFGIKLFGKDKAAEEPDTIGEPWNYTVEFVLPYGADDTEKKLKGASSLWADREKPASGAAGLIVKARGDYRRLLNTLYGSALYGGSISITIDGREVSELPIDADIANPASVRVAVDPGSVFHFGQARIVNQAPPPLNRNDRVEDPAKEGFQTGEVAASGTILRAGRLAVEAWRHQGHAKAEIVERRVTAAHESRTVDAILTVEPGRRAAYGAVTVSGTERMDPDFVARQTGLVPGREYDPDDLERARKRLSKLDVFRSARIEEADEIGADGILPLAVIVQERLPRRFGVGGTYSTLDGLGVQAYWMHRNLFGRAERLRIEGQVSGIGNTFNPEDLTYRVGATFIKPGVYTPDTDFQASIFGDREVLERYTRTAVSAEFGFRHEFTEELSGSLFANAGRARFEDDFGTRDFTTVGLAGTLTYDSRDNPADATEGYFAELSLEPFYEMEYRNLAARMLLEGRAYYDFGSDGRFVLAGRAKIGALVGAPIDETPPDKLFFAGGGGSVRGYAYRNIGVETANGIAGGRSLMEASAELRARITSSIGVVGFVDAGTVGSESFPDFSEDVRIGVGAGLRYLTPLGPVRLDVAVPLDKRDGDPGVAFYVGIGQAF</sequence>
<evidence type="ECO:0000313" key="7">
    <source>
        <dbReference type="EMBL" id="SEB39506.1"/>
    </source>
</evidence>
<dbReference type="Gene3D" id="3.10.20.310">
    <property type="entry name" value="membrane protein fhac"/>
    <property type="match status" value="1"/>
</dbReference>
<reference evidence="8" key="1">
    <citation type="submission" date="2016-10" db="EMBL/GenBank/DDBJ databases">
        <authorList>
            <person name="Varghese N."/>
            <person name="Submissions S."/>
        </authorList>
    </citation>
    <scope>NUCLEOTIDE SEQUENCE [LARGE SCALE GENOMIC DNA]</scope>
    <source>
        <strain evidence="8">ES.061</strain>
    </source>
</reference>
<keyword evidence="2" id="KW-1134">Transmembrane beta strand</keyword>
<dbReference type="Proteomes" id="UP000199064">
    <property type="component" value="Unassembled WGS sequence"/>
</dbReference>
<evidence type="ECO:0000256" key="3">
    <source>
        <dbReference type="ARBA" id="ARBA00023136"/>
    </source>
</evidence>
<organism evidence="7 8">
    <name type="scientific">Nitratireductor aquibiodomus</name>
    <dbReference type="NCBI Taxonomy" id="204799"/>
    <lineage>
        <taxon>Bacteria</taxon>
        <taxon>Pseudomonadati</taxon>
        <taxon>Pseudomonadota</taxon>
        <taxon>Alphaproteobacteria</taxon>
        <taxon>Hyphomicrobiales</taxon>
        <taxon>Phyllobacteriaceae</taxon>
        <taxon>Nitratireductor</taxon>
    </lineage>
</organism>
<evidence type="ECO:0000313" key="8">
    <source>
        <dbReference type="Proteomes" id="UP000199064"/>
    </source>
</evidence>
<dbReference type="Pfam" id="PF07244">
    <property type="entry name" value="POTRA"/>
    <property type="match status" value="1"/>
</dbReference>
<evidence type="ECO:0000256" key="1">
    <source>
        <dbReference type="ARBA" id="ARBA00004370"/>
    </source>
</evidence>
<dbReference type="InterPro" id="IPR039910">
    <property type="entry name" value="D15-like"/>
</dbReference>
<accession>A0A1H4J0P1</accession>
<name>A0A1H4J0P1_9HYPH</name>
<comment type="subcellular location">
    <subcellularLocation>
        <location evidence="1">Membrane</location>
    </subcellularLocation>
</comment>
<protein>
    <submittedName>
        <fullName evidence="7">Autotransporter secretion outer membrane protein TamA</fullName>
    </submittedName>
</protein>
<evidence type="ECO:0000259" key="6">
    <source>
        <dbReference type="Pfam" id="PF07244"/>
    </source>
</evidence>
<feature type="domain" description="POTRA" evidence="6">
    <location>
        <begin position="245"/>
        <end position="300"/>
    </location>
</feature>
<keyword evidence="4" id="KW-0732">Signal</keyword>
<keyword evidence="8" id="KW-1185">Reference proteome</keyword>
<evidence type="ECO:0000256" key="2">
    <source>
        <dbReference type="ARBA" id="ARBA00022452"/>
    </source>
</evidence>
<evidence type="ECO:0000259" key="5">
    <source>
        <dbReference type="Pfam" id="PF01103"/>
    </source>
</evidence>
<dbReference type="AlphaFoldDB" id="A0A1H4J0P1"/>
<feature type="domain" description="Bacterial surface antigen (D15)" evidence="5">
    <location>
        <begin position="344"/>
        <end position="643"/>
    </location>
</feature>
<dbReference type="Pfam" id="PF01103">
    <property type="entry name" value="Omp85"/>
    <property type="match status" value="1"/>
</dbReference>
<gene>
    <name evidence="7" type="ORF">SAMN05216452_0822</name>
</gene>
<keyword evidence="3" id="KW-0472">Membrane</keyword>
<dbReference type="EMBL" id="FNSL01000001">
    <property type="protein sequence ID" value="SEB39506.1"/>
    <property type="molecule type" value="Genomic_DNA"/>
</dbReference>
<dbReference type="Gene3D" id="2.40.160.50">
    <property type="entry name" value="membrane protein fhac: a member of the omp85/tpsb transporter family"/>
    <property type="match status" value="1"/>
</dbReference>
<dbReference type="PANTHER" id="PTHR12815:SF42">
    <property type="entry name" value="BACTERIAL SURFACE ANTIGEN (D15) DOMAIN-CONTAINING PROTEIN"/>
    <property type="match status" value="1"/>
</dbReference>
<dbReference type="GO" id="GO:0019867">
    <property type="term" value="C:outer membrane"/>
    <property type="evidence" value="ECO:0007669"/>
    <property type="project" value="InterPro"/>
</dbReference>
<keyword evidence="2" id="KW-0812">Transmembrane</keyword>
<dbReference type="PANTHER" id="PTHR12815">
    <property type="entry name" value="SORTING AND ASSEMBLY MACHINERY SAMM50 PROTEIN FAMILY MEMBER"/>
    <property type="match status" value="1"/>
</dbReference>
<proteinExistence type="predicted"/>
<dbReference type="InterPro" id="IPR000184">
    <property type="entry name" value="Bac_surfAg_D15"/>
</dbReference>